<dbReference type="GO" id="GO:0051537">
    <property type="term" value="F:2 iron, 2 sulfur cluster binding"/>
    <property type="evidence" value="ECO:0007669"/>
    <property type="project" value="InterPro"/>
</dbReference>
<accession>A0A6I8LUK0</accession>
<gene>
    <name evidence="3" type="ORF">AA23TX_05169</name>
</gene>
<proteinExistence type="predicted"/>
<evidence type="ECO:0000256" key="1">
    <source>
        <dbReference type="SAM" id="MobiDB-lite"/>
    </source>
</evidence>
<reference evidence="3 4" key="1">
    <citation type="submission" date="2019-09" db="EMBL/GenBank/DDBJ databases">
        <authorList>
            <person name="Leyn A S."/>
        </authorList>
    </citation>
    <scope>NUCLEOTIDE SEQUENCE [LARGE SCALE GENOMIC DNA]</scope>
    <source>
        <strain evidence="3">AA231_1</strain>
    </source>
</reference>
<dbReference type="Pfam" id="PF11575">
    <property type="entry name" value="FhuF_C"/>
    <property type="match status" value="1"/>
</dbReference>
<protein>
    <recommendedName>
        <fullName evidence="2">Ferric siderophore reductase C-terminal domain-containing protein</fullName>
    </recommendedName>
</protein>
<dbReference type="EMBL" id="CABVGP010000002">
    <property type="protein sequence ID" value="VVJ20148.1"/>
    <property type="molecule type" value="Genomic_DNA"/>
</dbReference>
<feature type="region of interest" description="Disordered" evidence="1">
    <location>
        <begin position="65"/>
        <end position="95"/>
    </location>
</feature>
<dbReference type="Proteomes" id="UP000399805">
    <property type="component" value="Unassembled WGS sequence"/>
</dbReference>
<feature type="domain" description="Ferric siderophore reductase C-terminal" evidence="2">
    <location>
        <begin position="207"/>
        <end position="226"/>
    </location>
</feature>
<sequence length="241" mass="24827">MKPDWTAPATLLADAEWVRARIGGAAKLYGCAAPEILGTIWWYSLSSVLVAPALESLVAATESVASPVPSGGADHSTSVRAASAPPEGRSPRLTLADPSLDAVEIDLLADGRFLGARSTRSLSGGLPELGAAFGEALGTAIATIAAVTGARARALGAIATDSIGNRLLWTPDPERAMALAEPLVAALGLGLPKPRFVRVGRTPAVRRASCCLIYEVGNPKCVSCPRQTPSERDARLRAALG</sequence>
<dbReference type="AlphaFoldDB" id="A0A6I8LUK0"/>
<evidence type="ECO:0000259" key="2">
    <source>
        <dbReference type="Pfam" id="PF11575"/>
    </source>
</evidence>
<organism evidence="3 4">
    <name type="scientific">Amycolatopsis camponoti</name>
    <dbReference type="NCBI Taxonomy" id="2606593"/>
    <lineage>
        <taxon>Bacteria</taxon>
        <taxon>Bacillati</taxon>
        <taxon>Actinomycetota</taxon>
        <taxon>Actinomycetes</taxon>
        <taxon>Pseudonocardiales</taxon>
        <taxon>Pseudonocardiaceae</taxon>
        <taxon>Amycolatopsis</taxon>
    </lineage>
</organism>
<keyword evidence="4" id="KW-1185">Reference proteome</keyword>
<name>A0A6I8LUK0_9PSEU</name>
<evidence type="ECO:0000313" key="4">
    <source>
        <dbReference type="Proteomes" id="UP000399805"/>
    </source>
</evidence>
<dbReference type="InterPro" id="IPR024726">
    <property type="entry name" value="FhuF_C"/>
</dbReference>
<evidence type="ECO:0000313" key="3">
    <source>
        <dbReference type="EMBL" id="VVJ20148.1"/>
    </source>
</evidence>
<dbReference type="RefSeq" id="WP_155545301.1">
    <property type="nucleotide sequence ID" value="NZ_CABVGP010000002.1"/>
</dbReference>